<evidence type="ECO:0000259" key="7">
    <source>
        <dbReference type="Pfam" id="PF00482"/>
    </source>
</evidence>
<evidence type="ECO:0000256" key="4">
    <source>
        <dbReference type="ARBA" id="ARBA00022989"/>
    </source>
</evidence>
<evidence type="ECO:0000256" key="1">
    <source>
        <dbReference type="ARBA" id="ARBA00004651"/>
    </source>
</evidence>
<keyword evidence="5 6" id="KW-0472">Membrane</keyword>
<feature type="domain" description="Type II secretion system protein GspF" evidence="7">
    <location>
        <begin position="159"/>
        <end position="283"/>
    </location>
</feature>
<dbReference type="PANTHER" id="PTHR35007">
    <property type="entry name" value="INTEGRAL MEMBRANE PROTEIN-RELATED"/>
    <property type="match status" value="1"/>
</dbReference>
<name>A0A1K0IXU7_CUPNE</name>
<feature type="transmembrane region" description="Helical" evidence="6">
    <location>
        <begin position="123"/>
        <end position="140"/>
    </location>
</feature>
<keyword evidence="2" id="KW-1003">Cell membrane</keyword>
<dbReference type="RefSeq" id="WP_340527543.1">
    <property type="nucleotide sequence ID" value="NZ_FMSH01000360.1"/>
</dbReference>
<feature type="transmembrane region" description="Helical" evidence="6">
    <location>
        <begin position="266"/>
        <end position="286"/>
    </location>
</feature>
<evidence type="ECO:0000256" key="2">
    <source>
        <dbReference type="ARBA" id="ARBA00022475"/>
    </source>
</evidence>
<dbReference type="InterPro" id="IPR042094">
    <property type="entry name" value="T2SS_GspF_sf"/>
</dbReference>
<dbReference type="PANTHER" id="PTHR35007:SF1">
    <property type="entry name" value="PILUS ASSEMBLY PROTEIN"/>
    <property type="match status" value="1"/>
</dbReference>
<dbReference type="InterPro" id="IPR018076">
    <property type="entry name" value="T2SS_GspF_dom"/>
</dbReference>
<proteinExistence type="predicted"/>
<feature type="transmembrane region" description="Helical" evidence="6">
    <location>
        <begin position="6"/>
        <end position="27"/>
    </location>
</feature>
<comment type="subcellular location">
    <subcellularLocation>
        <location evidence="1">Cell membrane</location>
        <topology evidence="1">Multi-pass membrane protein</topology>
    </subcellularLocation>
</comment>
<keyword evidence="3 6" id="KW-0812">Transmembrane</keyword>
<organism evidence="8">
    <name type="scientific">Cupriavidus necator</name>
    <name type="common">Alcaligenes eutrophus</name>
    <name type="synonym">Ralstonia eutropha</name>
    <dbReference type="NCBI Taxonomy" id="106590"/>
    <lineage>
        <taxon>Bacteria</taxon>
        <taxon>Pseudomonadati</taxon>
        <taxon>Pseudomonadota</taxon>
        <taxon>Betaproteobacteria</taxon>
        <taxon>Burkholderiales</taxon>
        <taxon>Burkholderiaceae</taxon>
        <taxon>Cupriavidus</taxon>
    </lineage>
</organism>
<evidence type="ECO:0000313" key="8">
    <source>
        <dbReference type="EMBL" id="SCU83503.1"/>
    </source>
</evidence>
<dbReference type="EMBL" id="FMSH01000360">
    <property type="protein sequence ID" value="SCU83503.1"/>
    <property type="molecule type" value="Genomic_DNA"/>
</dbReference>
<evidence type="ECO:0000256" key="6">
    <source>
        <dbReference type="SAM" id="Phobius"/>
    </source>
</evidence>
<dbReference type="GO" id="GO:0005886">
    <property type="term" value="C:plasma membrane"/>
    <property type="evidence" value="ECO:0007669"/>
    <property type="project" value="UniProtKB-SubCell"/>
</dbReference>
<feature type="transmembrane region" description="Helical" evidence="6">
    <location>
        <begin position="99"/>
        <end position="117"/>
    </location>
</feature>
<dbReference type="Pfam" id="PF00482">
    <property type="entry name" value="T2SSF"/>
    <property type="match status" value="1"/>
</dbReference>
<keyword evidence="4 6" id="KW-1133">Transmembrane helix</keyword>
<evidence type="ECO:0000256" key="5">
    <source>
        <dbReference type="ARBA" id="ARBA00023136"/>
    </source>
</evidence>
<sequence length="325" mass="35824">MSTIFYAFAILLFVAVVLCVEGLYLWWNNAHGPAAKRIEARLRALSAGGHVSAERLSILKKRMLSDTPLMQRWLMSVPRIGTLDRWLEQSGSSWSVAQLFGYCGLVVLCAVALVPLLPVPVPLILGGAALAGVLPVLHVIRLRQKRLKQMEAQLPDAVDMISRALRAGHAFSGALGMVGTEIKAPIGAEFRTTFEEINYGVALNEAMTNLAMRVPINDLRYFVIAVLIQRESGGNLAEILDTIGNLVRERLKLFDKIRVLSAEGRLSAWILGLLPFGTAGMILVVNPQFMRVLWEDPMGLRMIGGAAVSMVFGVLWMRKIIRIRV</sequence>
<gene>
    <name evidence="8" type="ORF">CNECB9_4220011</name>
</gene>
<reference evidence="8" key="1">
    <citation type="submission" date="2016-09" db="EMBL/GenBank/DDBJ databases">
        <authorList>
            <person name="Capua I."/>
            <person name="De Benedictis P."/>
            <person name="Joannis T."/>
            <person name="Lombin L.H."/>
            <person name="Cattoli G."/>
        </authorList>
    </citation>
    <scope>NUCLEOTIDE SEQUENCE</scope>
    <source>
        <strain evidence="8">B9</strain>
    </source>
</reference>
<dbReference type="Gene3D" id="1.20.81.30">
    <property type="entry name" value="Type II secretion system (T2SS), domain F"/>
    <property type="match status" value="1"/>
</dbReference>
<evidence type="ECO:0000256" key="3">
    <source>
        <dbReference type="ARBA" id="ARBA00022692"/>
    </source>
</evidence>
<feature type="transmembrane region" description="Helical" evidence="6">
    <location>
        <begin position="298"/>
        <end position="317"/>
    </location>
</feature>
<accession>A0A1K0IXU7</accession>
<dbReference type="AlphaFoldDB" id="A0A1K0IXU7"/>
<protein>
    <submittedName>
        <fullName evidence="8">Pilus assembly protein TadB</fullName>
    </submittedName>
</protein>